<dbReference type="InterPro" id="IPR001736">
    <property type="entry name" value="PLipase_D/transphosphatidylase"/>
</dbReference>
<feature type="compositionally biased region" description="Basic and acidic residues" evidence="1">
    <location>
        <begin position="487"/>
        <end position="501"/>
    </location>
</feature>
<feature type="compositionally biased region" description="Basic and acidic residues" evidence="1">
    <location>
        <begin position="426"/>
        <end position="437"/>
    </location>
</feature>
<feature type="compositionally biased region" description="Basic and acidic residues" evidence="1">
    <location>
        <begin position="333"/>
        <end position="350"/>
    </location>
</feature>
<organism evidence="3 4">
    <name type="scientific">Phlyctema vagabunda</name>
    <dbReference type="NCBI Taxonomy" id="108571"/>
    <lineage>
        <taxon>Eukaryota</taxon>
        <taxon>Fungi</taxon>
        <taxon>Dikarya</taxon>
        <taxon>Ascomycota</taxon>
        <taxon>Pezizomycotina</taxon>
        <taxon>Leotiomycetes</taxon>
        <taxon>Helotiales</taxon>
        <taxon>Dermateaceae</taxon>
        <taxon>Phlyctema</taxon>
    </lineage>
</organism>
<evidence type="ECO:0000313" key="4">
    <source>
        <dbReference type="Proteomes" id="UP001629113"/>
    </source>
</evidence>
<evidence type="ECO:0000313" key="3">
    <source>
        <dbReference type="EMBL" id="KAL3418511.1"/>
    </source>
</evidence>
<dbReference type="CDD" id="cd00138">
    <property type="entry name" value="PLDc_SF"/>
    <property type="match status" value="1"/>
</dbReference>
<reference evidence="3 4" key="1">
    <citation type="submission" date="2024-06" db="EMBL/GenBank/DDBJ databases">
        <title>Complete genome of Phlyctema vagabunda strain 19-DSS-EL-015.</title>
        <authorList>
            <person name="Fiorenzani C."/>
        </authorList>
    </citation>
    <scope>NUCLEOTIDE SEQUENCE [LARGE SCALE GENOMIC DNA]</scope>
    <source>
        <strain evidence="3 4">19-DSS-EL-015</strain>
    </source>
</reference>
<dbReference type="EMBL" id="JBFCZG010000009">
    <property type="protein sequence ID" value="KAL3418511.1"/>
    <property type="molecule type" value="Genomic_DNA"/>
</dbReference>
<comment type="caution">
    <text evidence="3">The sequence shown here is derived from an EMBL/GenBank/DDBJ whole genome shotgun (WGS) entry which is preliminary data.</text>
</comment>
<dbReference type="PROSITE" id="PS50035">
    <property type="entry name" value="PLD"/>
    <property type="match status" value="1"/>
</dbReference>
<accession>A0ABR4P5E6</accession>
<dbReference type="Gene3D" id="3.30.870.10">
    <property type="entry name" value="Endonuclease Chain A"/>
    <property type="match status" value="2"/>
</dbReference>
<evidence type="ECO:0000259" key="2">
    <source>
        <dbReference type="PROSITE" id="PS50035"/>
    </source>
</evidence>
<sequence length="827" mass="91170">MISDKLYQLCTNPETVSSVIAKDPTIAPGAAWNSLYHDYSASEKHSKAAAVKANNTEITQEDLQRARECGNWGPTQPSELFLKLYHDALCTLDKNIGHGMVSPPLMGSHGTIPLTIISTVPDIMRHMSNLIVRAEKEVILATNYWISSVAARFITNAMKELSKRAGERGERIVFKMQYDRGSPKQLVENHYNVPQKEYTSKVVALPAPEDIPYIDLEVINYHRPLLGTFHCKYMVVDRKHAVLQSNNIQDNDNLEMMTHLEGPIVDSMYDMALLSWHKTLTPPLPSHNTPAAQGGVDLNTNTDQFEANNGAPNNGPNAIQSGQDASGAYSYKPRHDNQPAFRTHTDKKNDTSTSVGPNTTESVLHPVENSSTRRVNSVTQHPDPAQLGSDPGTENRNPGVTAENEKLTKIEILKENATAAAVAGDFEHVPHPNDHPKGHNGITGHGLKPTKEQDESESRDENSLNEIDPYSRTSYENGNPASLNDTPHLDGPDSKAEKFIAEGEQSMPQSQIENPLASGASMPEHTTEDPHYDVDIAGEVARVQAAVSPKTNETRSEAVTRHLNHTTNVGFKGNAPECIPGEEMTPYIPHAIQQPFPMALVNREPYGTPNKASVYSPQNEAWLSGLRNAKKNVFIQSPTLNAEPLIPAIIAACERGIDVYLYICLGYNDSGELLPGQGGTNEMIANKMYTSLSATGRSRLHYFYYIGKDQVAPIVAKKKKRCCHVKVMIIDEHIGIQGNGNQDTQSWYHSQEINVMFDNSPVCRAWIDGIKRNQNTHLYGEASKDDGIWRDEHGHPSPDTIGIDPGRFAWAKGFMGALARVRGVGDF</sequence>
<proteinExistence type="predicted"/>
<feature type="compositionally biased region" description="Polar residues" evidence="1">
    <location>
        <begin position="471"/>
        <end position="485"/>
    </location>
</feature>
<dbReference type="Proteomes" id="UP001629113">
    <property type="component" value="Unassembled WGS sequence"/>
</dbReference>
<dbReference type="SUPFAM" id="SSF56024">
    <property type="entry name" value="Phospholipase D/nuclease"/>
    <property type="match status" value="2"/>
</dbReference>
<keyword evidence="4" id="KW-1185">Reference proteome</keyword>
<gene>
    <name evidence="3" type="ORF">PVAG01_10227</name>
</gene>
<dbReference type="InterPro" id="IPR025202">
    <property type="entry name" value="PLD-like_dom"/>
</dbReference>
<name>A0ABR4P5E6_9HELO</name>
<feature type="compositionally biased region" description="Low complexity" evidence="1">
    <location>
        <begin position="307"/>
        <end position="318"/>
    </location>
</feature>
<feature type="compositionally biased region" description="Polar residues" evidence="1">
    <location>
        <begin position="351"/>
        <end position="380"/>
    </location>
</feature>
<feature type="domain" description="PLD phosphodiesterase" evidence="2">
    <location>
        <begin position="225"/>
        <end position="252"/>
    </location>
</feature>
<feature type="region of interest" description="Disordered" evidence="1">
    <location>
        <begin position="284"/>
        <end position="406"/>
    </location>
</feature>
<evidence type="ECO:0000256" key="1">
    <source>
        <dbReference type="SAM" id="MobiDB-lite"/>
    </source>
</evidence>
<feature type="region of interest" description="Disordered" evidence="1">
    <location>
        <begin position="426"/>
        <end position="527"/>
    </location>
</feature>
<dbReference type="PANTHER" id="PTHR21248">
    <property type="entry name" value="CARDIOLIPIN SYNTHASE"/>
    <property type="match status" value="1"/>
</dbReference>
<protein>
    <recommendedName>
        <fullName evidence="2">PLD phosphodiesterase domain-containing protein</fullName>
    </recommendedName>
</protein>
<dbReference type="Pfam" id="PF13091">
    <property type="entry name" value="PLDc_2"/>
    <property type="match status" value="1"/>
</dbReference>
<dbReference type="PANTHER" id="PTHR21248:SF22">
    <property type="entry name" value="PHOSPHOLIPASE D"/>
    <property type="match status" value="1"/>
</dbReference>